<sequence length="87" mass="9196">MDSRCLAAAATVAVVPLKEEGAEDPARVIDRRSRLCCSQCRGGTGTLGISLYFSSLLALPDYSRSPFPVEAVGTIFVVSFLKAIGSE</sequence>
<protein>
    <submittedName>
        <fullName evidence="1">Uncharacterized protein</fullName>
    </submittedName>
</protein>
<name>A0AAV2FXH0_9ROSI</name>
<organism evidence="1 2">
    <name type="scientific">Linum trigynum</name>
    <dbReference type="NCBI Taxonomy" id="586398"/>
    <lineage>
        <taxon>Eukaryota</taxon>
        <taxon>Viridiplantae</taxon>
        <taxon>Streptophyta</taxon>
        <taxon>Embryophyta</taxon>
        <taxon>Tracheophyta</taxon>
        <taxon>Spermatophyta</taxon>
        <taxon>Magnoliopsida</taxon>
        <taxon>eudicotyledons</taxon>
        <taxon>Gunneridae</taxon>
        <taxon>Pentapetalae</taxon>
        <taxon>rosids</taxon>
        <taxon>fabids</taxon>
        <taxon>Malpighiales</taxon>
        <taxon>Linaceae</taxon>
        <taxon>Linum</taxon>
    </lineage>
</organism>
<keyword evidence="2" id="KW-1185">Reference proteome</keyword>
<evidence type="ECO:0000313" key="2">
    <source>
        <dbReference type="Proteomes" id="UP001497516"/>
    </source>
</evidence>
<dbReference type="Proteomes" id="UP001497516">
    <property type="component" value="Chromosome 7"/>
</dbReference>
<proteinExistence type="predicted"/>
<dbReference type="AlphaFoldDB" id="A0AAV2FXH0"/>
<gene>
    <name evidence="1" type="ORF">LTRI10_LOCUS42701</name>
</gene>
<dbReference type="EMBL" id="OZ034820">
    <property type="protein sequence ID" value="CAL1402722.1"/>
    <property type="molecule type" value="Genomic_DNA"/>
</dbReference>
<accession>A0AAV2FXH0</accession>
<reference evidence="1 2" key="1">
    <citation type="submission" date="2024-04" db="EMBL/GenBank/DDBJ databases">
        <authorList>
            <person name="Fracassetti M."/>
        </authorList>
    </citation>
    <scope>NUCLEOTIDE SEQUENCE [LARGE SCALE GENOMIC DNA]</scope>
</reference>
<evidence type="ECO:0000313" key="1">
    <source>
        <dbReference type="EMBL" id="CAL1402722.1"/>
    </source>
</evidence>